<reference evidence="9 10" key="1">
    <citation type="journal article" date="2015" name="Antonie Van Leeuwenhoek">
        <title>Bosea vaviloviae sp. nov., a new species of slow-growing rhizobia isolated from nodules of the relict species Vavilovia formosa (Stev.) Fed.</title>
        <authorList>
            <person name="Safronova V.I."/>
            <person name="Kuznetsova I.G."/>
            <person name="Sazanova A.L."/>
            <person name="Kimeklis A.K."/>
            <person name="Belimov A.A."/>
            <person name="Andronov E.E."/>
            <person name="Pinaev A.G."/>
            <person name="Chizhevskaya E.P."/>
            <person name="Pukhaev A.R."/>
            <person name="Popov K.P."/>
            <person name="Willems A."/>
            <person name="Tikhonovich I.A."/>
        </authorList>
    </citation>
    <scope>NUCLEOTIDE SEQUENCE [LARGE SCALE GENOMIC DNA]</scope>
    <source>
        <strain evidence="9 10">Vaf18</strain>
    </source>
</reference>
<evidence type="ECO:0000256" key="3">
    <source>
        <dbReference type="ARBA" id="ARBA00022475"/>
    </source>
</evidence>
<dbReference type="CDD" id="cd06261">
    <property type="entry name" value="TM_PBP2"/>
    <property type="match status" value="1"/>
</dbReference>
<dbReference type="KEGG" id="bvv:BHK69_13770"/>
<keyword evidence="3" id="KW-1003">Cell membrane</keyword>
<keyword evidence="4 7" id="KW-0812">Transmembrane</keyword>
<dbReference type="RefSeq" id="WP_069690600.1">
    <property type="nucleotide sequence ID" value="NZ_CP017147.1"/>
</dbReference>
<dbReference type="PROSITE" id="PS51257">
    <property type="entry name" value="PROKAR_LIPOPROTEIN"/>
    <property type="match status" value="1"/>
</dbReference>
<feature type="transmembrane region" description="Helical" evidence="7">
    <location>
        <begin position="120"/>
        <end position="141"/>
    </location>
</feature>
<keyword evidence="2 7" id="KW-0813">Transport</keyword>
<dbReference type="PANTHER" id="PTHR30151">
    <property type="entry name" value="ALKANE SULFONATE ABC TRANSPORTER-RELATED, MEMBRANE SUBUNIT"/>
    <property type="match status" value="1"/>
</dbReference>
<evidence type="ECO:0000256" key="7">
    <source>
        <dbReference type="RuleBase" id="RU363032"/>
    </source>
</evidence>
<evidence type="ECO:0000256" key="1">
    <source>
        <dbReference type="ARBA" id="ARBA00004651"/>
    </source>
</evidence>
<dbReference type="InterPro" id="IPR035906">
    <property type="entry name" value="MetI-like_sf"/>
</dbReference>
<dbReference type="OrthoDB" id="8138334at2"/>
<dbReference type="GO" id="GO:0055085">
    <property type="term" value="P:transmembrane transport"/>
    <property type="evidence" value="ECO:0007669"/>
    <property type="project" value="InterPro"/>
</dbReference>
<evidence type="ECO:0000259" key="8">
    <source>
        <dbReference type="PROSITE" id="PS50928"/>
    </source>
</evidence>
<feature type="transmembrane region" description="Helical" evidence="7">
    <location>
        <begin position="95"/>
        <end position="114"/>
    </location>
</feature>
<dbReference type="PROSITE" id="PS50928">
    <property type="entry name" value="ABC_TM1"/>
    <property type="match status" value="1"/>
</dbReference>
<evidence type="ECO:0000313" key="10">
    <source>
        <dbReference type="Proteomes" id="UP000094969"/>
    </source>
</evidence>
<comment type="similarity">
    <text evidence="7">Belongs to the binding-protein-dependent transport system permease family.</text>
</comment>
<dbReference type="InterPro" id="IPR000515">
    <property type="entry name" value="MetI-like"/>
</dbReference>
<keyword evidence="6 7" id="KW-0472">Membrane</keyword>
<evidence type="ECO:0000256" key="5">
    <source>
        <dbReference type="ARBA" id="ARBA00022989"/>
    </source>
</evidence>
<dbReference type="AlphaFoldDB" id="A0A1D7U1Y4"/>
<dbReference type="STRING" id="1526658.BHK69_13770"/>
<comment type="subcellular location">
    <subcellularLocation>
        <location evidence="1 7">Cell membrane</location>
        <topology evidence="1 7">Multi-pass membrane protein</topology>
    </subcellularLocation>
</comment>
<organism evidence="9 10">
    <name type="scientific">Bosea vaviloviae</name>
    <dbReference type="NCBI Taxonomy" id="1526658"/>
    <lineage>
        <taxon>Bacteria</taxon>
        <taxon>Pseudomonadati</taxon>
        <taxon>Pseudomonadota</taxon>
        <taxon>Alphaproteobacteria</taxon>
        <taxon>Hyphomicrobiales</taxon>
        <taxon>Boseaceae</taxon>
        <taxon>Bosea</taxon>
    </lineage>
</organism>
<gene>
    <name evidence="9" type="ORF">BHK69_13770</name>
</gene>
<keyword evidence="10" id="KW-1185">Reference proteome</keyword>
<dbReference type="Pfam" id="PF00528">
    <property type="entry name" value="BPD_transp_1"/>
    <property type="match status" value="1"/>
</dbReference>
<evidence type="ECO:0000313" key="9">
    <source>
        <dbReference type="EMBL" id="AOO81386.1"/>
    </source>
</evidence>
<evidence type="ECO:0000256" key="4">
    <source>
        <dbReference type="ARBA" id="ARBA00022692"/>
    </source>
</evidence>
<dbReference type="SUPFAM" id="SSF161098">
    <property type="entry name" value="MetI-like"/>
    <property type="match status" value="1"/>
</dbReference>
<name>A0A1D7U1Y4_9HYPH</name>
<dbReference type="Gene3D" id="1.10.3720.10">
    <property type="entry name" value="MetI-like"/>
    <property type="match status" value="1"/>
</dbReference>
<dbReference type="GO" id="GO:0005886">
    <property type="term" value="C:plasma membrane"/>
    <property type="evidence" value="ECO:0007669"/>
    <property type="project" value="UniProtKB-SubCell"/>
</dbReference>
<dbReference type="PANTHER" id="PTHR30151:SF19">
    <property type="entry name" value="ABC TRANSPORTER PERMEASE"/>
    <property type="match status" value="1"/>
</dbReference>
<proteinExistence type="inferred from homology"/>
<feature type="domain" description="ABC transmembrane type-1" evidence="8">
    <location>
        <begin position="52"/>
        <end position="240"/>
    </location>
</feature>
<dbReference type="EMBL" id="CP017147">
    <property type="protein sequence ID" value="AOO81386.1"/>
    <property type="molecule type" value="Genomic_DNA"/>
</dbReference>
<evidence type="ECO:0000256" key="6">
    <source>
        <dbReference type="ARBA" id="ARBA00023136"/>
    </source>
</evidence>
<protein>
    <submittedName>
        <fullName evidence="9">Nitrate ABC transporter permease</fullName>
    </submittedName>
</protein>
<accession>A0A1D7U1Y4</accession>
<feature type="transmembrane region" description="Helical" evidence="7">
    <location>
        <begin position="218"/>
        <end position="236"/>
    </location>
</feature>
<feature type="transmembrane region" description="Helical" evidence="7">
    <location>
        <begin position="55"/>
        <end position="83"/>
    </location>
</feature>
<evidence type="ECO:0000256" key="2">
    <source>
        <dbReference type="ARBA" id="ARBA00022448"/>
    </source>
</evidence>
<dbReference type="Proteomes" id="UP000094969">
    <property type="component" value="Chromosome"/>
</dbReference>
<keyword evidence="5 7" id="KW-1133">Transmembrane helix</keyword>
<sequence length="249" mass="27204">MKYRALVTLAVVLACVLALELACALGWVARTVIIPPSEMVGSLSDILWSGEFNRAILLTLTNVMISVVISIAAGFVLGVAIHASDFLRRAVEPYLASYYAVPTFIFYPVFIVLFGVNSAAIIAIAVLLSIVAMITATMNGLDRIPTVLLRTARIMRLSPVKTALMIQLPAAAPYFFTGARLSVAYSFIGVIASEFILSGDGLGYAIAYAYNNFENRQMYGLMLLIVIAVTLVNMTLDRLDRRLQSRLRR</sequence>